<evidence type="ECO:0000256" key="1">
    <source>
        <dbReference type="SAM" id="Phobius"/>
    </source>
</evidence>
<sequence length="47" mass="5154">MKKKKTIKKSYKPKKSIKSFLAKSLIVSFVVLLVLSGLLTAVVGFSV</sequence>
<evidence type="ECO:0000313" key="2">
    <source>
        <dbReference type="EMBL" id="KZD71198.1"/>
    </source>
</evidence>
<reference evidence="2 3" key="1">
    <citation type="submission" date="2015-09" db="EMBL/GenBank/DDBJ databases">
        <title>Bacillus cereus food isolates.</title>
        <authorList>
            <person name="Boekhorst J."/>
        </authorList>
    </citation>
    <scope>NUCLEOTIDE SEQUENCE [LARGE SCALE GENOMIC DNA]</scope>
    <source>
        <strain evidence="2 3">B4088</strain>
    </source>
</reference>
<accession>A0A161SGZ6</accession>
<dbReference type="RefSeq" id="WP_161940831.1">
    <property type="nucleotide sequence ID" value="NZ_LJKE01000020.1"/>
</dbReference>
<name>A0A161SGZ6_BACCE</name>
<keyword evidence="1" id="KW-1133">Transmembrane helix</keyword>
<dbReference type="EMBL" id="LJKE01000020">
    <property type="protein sequence ID" value="KZD71198.1"/>
    <property type="molecule type" value="Genomic_DNA"/>
</dbReference>
<feature type="transmembrane region" description="Helical" evidence="1">
    <location>
        <begin position="20"/>
        <end position="45"/>
    </location>
</feature>
<dbReference type="PATRIC" id="fig|1396.535.peg.998"/>
<proteinExistence type="predicted"/>
<dbReference type="AlphaFoldDB" id="A0A161SGZ6"/>
<organism evidence="2 3">
    <name type="scientific">Bacillus cereus</name>
    <dbReference type="NCBI Taxonomy" id="1396"/>
    <lineage>
        <taxon>Bacteria</taxon>
        <taxon>Bacillati</taxon>
        <taxon>Bacillota</taxon>
        <taxon>Bacilli</taxon>
        <taxon>Bacillales</taxon>
        <taxon>Bacillaceae</taxon>
        <taxon>Bacillus</taxon>
        <taxon>Bacillus cereus group</taxon>
    </lineage>
</organism>
<gene>
    <name evidence="2" type="ORF">B4088_0928</name>
</gene>
<comment type="caution">
    <text evidence="2">The sequence shown here is derived from an EMBL/GenBank/DDBJ whole genome shotgun (WGS) entry which is preliminary data.</text>
</comment>
<dbReference type="Proteomes" id="UP000076482">
    <property type="component" value="Unassembled WGS sequence"/>
</dbReference>
<protein>
    <submittedName>
        <fullName evidence="2">Uncharacterized protein</fullName>
    </submittedName>
</protein>
<keyword evidence="1" id="KW-0472">Membrane</keyword>
<keyword evidence="1" id="KW-0812">Transmembrane</keyword>
<evidence type="ECO:0000313" key="3">
    <source>
        <dbReference type="Proteomes" id="UP000076482"/>
    </source>
</evidence>